<dbReference type="Proteomes" id="UP000326582">
    <property type="component" value="Chromosome 1"/>
</dbReference>
<protein>
    <submittedName>
        <fullName evidence="1">DNA replication complex</fullName>
    </submittedName>
</protein>
<gene>
    <name evidence="1" type="ORF">EJF14_10418</name>
</gene>
<keyword evidence="2" id="KW-1185">Reference proteome</keyword>
<accession>A0ACD0WDB8</accession>
<evidence type="ECO:0000313" key="1">
    <source>
        <dbReference type="EMBL" id="QFZ25325.1"/>
    </source>
</evidence>
<sequence length="190" mass="21304">MRLVDVLCDIPPSSSSMGYYDIDDILADSEKVPCRFTLTVPGLGYLEGNPGKAIEKDTKVELPMWLAEVLATSLVSAGTEDSFVELLQPEFVGPRVLNAIRADPTSVDLHTIASNFYRLAEKWSALFNDTELVEVVMAMLKERAVEIDNYASNTSNLVNSNFLYSLDEFERALYRATYESKKQMRTWGNT</sequence>
<proteinExistence type="predicted"/>
<reference evidence="2" key="1">
    <citation type="journal article" date="2019" name="MBio">
        <title>Comparative genomics for the elucidation of multidrug resistance (MDR) in Candida lusitaniae.</title>
        <authorList>
            <person name="Kannan A."/>
            <person name="Asner S.A."/>
            <person name="Trachsel E."/>
            <person name="Kelly S."/>
            <person name="Parker J."/>
            <person name="Sanglard D."/>
        </authorList>
    </citation>
    <scope>NUCLEOTIDE SEQUENCE [LARGE SCALE GENOMIC DNA]</scope>
    <source>
        <strain evidence="2">P1</strain>
    </source>
</reference>
<evidence type="ECO:0000313" key="2">
    <source>
        <dbReference type="Proteomes" id="UP000326582"/>
    </source>
</evidence>
<dbReference type="EMBL" id="CP038484">
    <property type="protein sequence ID" value="QFZ25325.1"/>
    <property type="molecule type" value="Genomic_DNA"/>
</dbReference>
<organism evidence="1 2">
    <name type="scientific">Clavispora lusitaniae</name>
    <name type="common">Candida lusitaniae</name>
    <dbReference type="NCBI Taxonomy" id="36911"/>
    <lineage>
        <taxon>Eukaryota</taxon>
        <taxon>Fungi</taxon>
        <taxon>Dikarya</taxon>
        <taxon>Ascomycota</taxon>
        <taxon>Saccharomycotina</taxon>
        <taxon>Pichiomycetes</taxon>
        <taxon>Metschnikowiaceae</taxon>
        <taxon>Clavispora</taxon>
    </lineage>
</organism>
<name>A0ACD0WDB8_CLALS</name>